<evidence type="ECO:0000313" key="2">
    <source>
        <dbReference type="Proteomes" id="UP000001030"/>
    </source>
</evidence>
<dbReference type="AlphaFoldDB" id="B2U4W8"/>
<dbReference type="HOGENOM" id="CLU_3205243_0_0_6"/>
<protein>
    <submittedName>
        <fullName evidence="1">Uncharacterized protein</fullName>
    </submittedName>
</protein>
<reference evidence="2" key="1">
    <citation type="submission" date="2008-05" db="EMBL/GenBank/DDBJ databases">
        <title>Complete sequence of Shigella boydii serotype 18 strain BS512.</title>
        <authorList>
            <person name="Rasko D.A."/>
            <person name="Rosovitz M."/>
            <person name="Maurelli A.T."/>
            <person name="Myers G."/>
            <person name="Seshadri R."/>
            <person name="Cer R."/>
            <person name="Jiang L."/>
            <person name="Ravel J."/>
            <person name="Sebastian Y."/>
        </authorList>
    </citation>
    <scope>NUCLEOTIDE SEQUENCE [LARGE SCALE GENOMIC DNA]</scope>
    <source>
        <strain evidence="2">CDC 3083-94 / BS512</strain>
    </source>
</reference>
<accession>B2U4W8</accession>
<proteinExistence type="predicted"/>
<organism evidence="1 2">
    <name type="scientific">Shigella boydii serotype 18 (strain CDC 3083-94 / BS512)</name>
    <dbReference type="NCBI Taxonomy" id="344609"/>
    <lineage>
        <taxon>Bacteria</taxon>
        <taxon>Pseudomonadati</taxon>
        <taxon>Pseudomonadota</taxon>
        <taxon>Gammaproteobacteria</taxon>
        <taxon>Enterobacterales</taxon>
        <taxon>Enterobacteriaceae</taxon>
        <taxon>Shigella</taxon>
    </lineage>
</organism>
<dbReference type="Proteomes" id="UP000001030">
    <property type="component" value="Chromosome"/>
</dbReference>
<dbReference type="EMBL" id="CP001063">
    <property type="protein sequence ID" value="ACD08916.1"/>
    <property type="molecule type" value="Genomic_DNA"/>
</dbReference>
<dbReference type="STRING" id="344609.SbBS512_E2158"/>
<evidence type="ECO:0000313" key="1">
    <source>
        <dbReference type="EMBL" id="ACD08916.1"/>
    </source>
</evidence>
<gene>
    <name evidence="1" type="ordered locus">SbBS512_E2158</name>
</gene>
<dbReference type="KEGG" id="sbc:SbBS512_E2158"/>
<sequence>MYPLHNGEPHDHSDVICLLTAERTAVSNLQKHPQCLRKYTPDGLQ</sequence>
<name>B2U4W8_SHIB3</name>
<keyword evidence="2" id="KW-1185">Reference proteome</keyword>